<dbReference type="Pfam" id="PF01809">
    <property type="entry name" value="YidD"/>
    <property type="match status" value="1"/>
</dbReference>
<dbReference type="HAMAP" id="MF_00386">
    <property type="entry name" value="UPF0161_YidD"/>
    <property type="match status" value="1"/>
</dbReference>
<keyword evidence="1" id="KW-0732">Signal</keyword>
<proteinExistence type="inferred from homology"/>
<evidence type="ECO:0000256" key="1">
    <source>
        <dbReference type="SAM" id="SignalP"/>
    </source>
</evidence>
<dbReference type="Proteomes" id="UP001208570">
    <property type="component" value="Unassembled WGS sequence"/>
</dbReference>
<protein>
    <recommendedName>
        <fullName evidence="4">Membrane protein insertion efficiency factor</fullName>
    </recommendedName>
</protein>
<dbReference type="SMART" id="SM01234">
    <property type="entry name" value="Haemolytic"/>
    <property type="match status" value="1"/>
</dbReference>
<evidence type="ECO:0008006" key="4">
    <source>
        <dbReference type="Google" id="ProtNLM"/>
    </source>
</evidence>
<dbReference type="EMBL" id="JAODUP010000583">
    <property type="protein sequence ID" value="KAK2146788.1"/>
    <property type="molecule type" value="Genomic_DNA"/>
</dbReference>
<feature type="signal peptide" evidence="1">
    <location>
        <begin position="1"/>
        <end position="20"/>
    </location>
</feature>
<dbReference type="InterPro" id="IPR002696">
    <property type="entry name" value="Membr_insert_effic_factor_YidD"/>
</dbReference>
<dbReference type="PANTHER" id="PTHR33383:SF1">
    <property type="entry name" value="MEMBRANE PROTEIN INSERTION EFFICIENCY FACTOR-RELATED"/>
    <property type="match status" value="1"/>
</dbReference>
<accession>A0AAD9J621</accession>
<dbReference type="NCBIfam" id="TIGR00278">
    <property type="entry name" value="membrane protein insertion efficiency factor YidD"/>
    <property type="match status" value="1"/>
</dbReference>
<keyword evidence="3" id="KW-1185">Reference proteome</keyword>
<evidence type="ECO:0000313" key="2">
    <source>
        <dbReference type="EMBL" id="KAK2146788.1"/>
    </source>
</evidence>
<feature type="chain" id="PRO_5042126481" description="Membrane protein insertion efficiency factor" evidence="1">
    <location>
        <begin position="21"/>
        <end position="96"/>
    </location>
</feature>
<organism evidence="2 3">
    <name type="scientific">Paralvinella palmiformis</name>
    <dbReference type="NCBI Taxonomy" id="53620"/>
    <lineage>
        <taxon>Eukaryota</taxon>
        <taxon>Metazoa</taxon>
        <taxon>Spiralia</taxon>
        <taxon>Lophotrochozoa</taxon>
        <taxon>Annelida</taxon>
        <taxon>Polychaeta</taxon>
        <taxon>Sedentaria</taxon>
        <taxon>Canalipalpata</taxon>
        <taxon>Terebellida</taxon>
        <taxon>Terebelliformia</taxon>
        <taxon>Alvinellidae</taxon>
        <taxon>Paralvinella</taxon>
    </lineage>
</organism>
<sequence length="96" mass="11222">MKTILGKFFVLSIKLYQLLLSPFFGKNCIYHPTCSQYAIEAVRKHGVLKGYIAMTFRVLRCNARFTGGYDPVPQDITFRQMRALFKTFSHMKKKHK</sequence>
<dbReference type="PANTHER" id="PTHR33383">
    <property type="entry name" value="MEMBRANE PROTEIN INSERTION EFFICIENCY FACTOR-RELATED"/>
    <property type="match status" value="1"/>
</dbReference>
<name>A0AAD9J621_9ANNE</name>
<evidence type="ECO:0000313" key="3">
    <source>
        <dbReference type="Proteomes" id="UP001208570"/>
    </source>
</evidence>
<reference evidence="2" key="1">
    <citation type="journal article" date="2023" name="Mol. Biol. Evol.">
        <title>Third-Generation Sequencing Reveals the Adaptive Role of the Epigenome in Three Deep-Sea Polychaetes.</title>
        <authorList>
            <person name="Perez M."/>
            <person name="Aroh O."/>
            <person name="Sun Y."/>
            <person name="Lan Y."/>
            <person name="Juniper S.K."/>
            <person name="Young C.R."/>
            <person name="Angers B."/>
            <person name="Qian P.Y."/>
        </authorList>
    </citation>
    <scope>NUCLEOTIDE SEQUENCE</scope>
    <source>
        <strain evidence="2">P08H-3</strain>
    </source>
</reference>
<comment type="caution">
    <text evidence="2">The sequence shown here is derived from an EMBL/GenBank/DDBJ whole genome shotgun (WGS) entry which is preliminary data.</text>
</comment>
<dbReference type="AlphaFoldDB" id="A0AAD9J621"/>
<gene>
    <name evidence="2" type="ORF">LSH36_583g01161</name>
</gene>